<dbReference type="Pfam" id="PF01808">
    <property type="entry name" value="AICARFT_IMPCHas"/>
    <property type="match status" value="1"/>
</dbReference>
<evidence type="ECO:0000313" key="1">
    <source>
        <dbReference type="EMBL" id="SJZ39677.1"/>
    </source>
</evidence>
<dbReference type="Proteomes" id="UP000190102">
    <property type="component" value="Unassembled WGS sequence"/>
</dbReference>
<dbReference type="PANTHER" id="PTHR11692:SF0">
    <property type="entry name" value="BIFUNCTIONAL PURINE BIOSYNTHESIS PROTEIN ATIC"/>
    <property type="match status" value="1"/>
</dbReference>
<evidence type="ECO:0000313" key="2">
    <source>
        <dbReference type="Proteomes" id="UP000190102"/>
    </source>
</evidence>
<dbReference type="InterPro" id="IPR002695">
    <property type="entry name" value="PurH-like"/>
</dbReference>
<dbReference type="InterPro" id="IPR016193">
    <property type="entry name" value="Cytidine_deaminase-like"/>
</dbReference>
<dbReference type="Gene3D" id="3.40.140.20">
    <property type="match status" value="2"/>
</dbReference>
<keyword evidence="2" id="KW-1185">Reference proteome</keyword>
<dbReference type="SMART" id="SM00798">
    <property type="entry name" value="AICARFT_IMPCHas"/>
    <property type="match status" value="1"/>
</dbReference>
<dbReference type="EMBL" id="FUWR01000001">
    <property type="protein sequence ID" value="SJZ39677.1"/>
    <property type="molecule type" value="Genomic_DNA"/>
</dbReference>
<dbReference type="SUPFAM" id="SSF53927">
    <property type="entry name" value="Cytidine deaminase-like"/>
    <property type="match status" value="1"/>
</dbReference>
<dbReference type="PANTHER" id="PTHR11692">
    <property type="entry name" value="BIFUNCTIONAL PURINE BIOSYNTHESIS PROTEIN PURH"/>
    <property type="match status" value="1"/>
</dbReference>
<dbReference type="STRING" id="115783.SAMN02745119_00454"/>
<keyword evidence="1" id="KW-0808">Transferase</keyword>
<dbReference type="Gene3D" id="1.10.287.440">
    <property type="match status" value="1"/>
</dbReference>
<dbReference type="GO" id="GO:0003937">
    <property type="term" value="F:IMP cyclohydrolase activity"/>
    <property type="evidence" value="ECO:0007669"/>
    <property type="project" value="InterPro"/>
</dbReference>
<dbReference type="FunFam" id="3.40.140.20:FF:000003">
    <property type="entry name" value="Bifunctional purine biosynthesis protein"/>
    <property type="match status" value="1"/>
</dbReference>
<dbReference type="OrthoDB" id="9802065at2"/>
<dbReference type="GO" id="GO:0005829">
    <property type="term" value="C:cytosol"/>
    <property type="evidence" value="ECO:0007669"/>
    <property type="project" value="TreeGrafter"/>
</dbReference>
<dbReference type="GO" id="GO:0004643">
    <property type="term" value="F:phosphoribosylaminoimidazolecarboxamide formyltransferase activity"/>
    <property type="evidence" value="ECO:0007669"/>
    <property type="project" value="InterPro"/>
</dbReference>
<dbReference type="InterPro" id="IPR024050">
    <property type="entry name" value="AICAR_Tfase_insert_dom_sf"/>
</dbReference>
<dbReference type="NCBIfam" id="NF005492">
    <property type="entry name" value="PRK07106.1"/>
    <property type="match status" value="1"/>
</dbReference>
<protein>
    <submittedName>
        <fullName evidence="1">Phosphoribosylaminoimidazolecarboxamide formyltransferase</fullName>
    </submittedName>
</protein>
<proteinExistence type="predicted"/>
<sequence>MNIELKYGCNPHQVPASIVVPENSGFKVLNGTPSYINILDALGAWQLARELKIATGKPGAASFKHTSPAGAAISGPLSETYCASQFLTVGELSPVANAYIRARGGDRMCSFGDVAAVSDVVDVSLAKVLKTEVSDLIIAPGFEPEALEILKAKKGGSYLIFQIDPSYEAEGIESRELFGFGLRQQRNTAKISAELFQQAVTTGKPLTPEVLETLIVATIALKYTQSNSVCLALEGQVIGMGAGQQSRVHCTRLACDKAEKWLLQQHPKVLGLAFKDGLKKPEKANIVDQFLLWDQLSEPERAQMLSGLTQAPEPVTSQERMAWMQQFQGICLSSDAYIPFRDNIDRANRSNVQFVAHAGSSLRDEEVTEAAQQYGMTMLHTGVRLFLH</sequence>
<reference evidence="2" key="1">
    <citation type="submission" date="2017-02" db="EMBL/GenBank/DDBJ databases">
        <authorList>
            <person name="Varghese N."/>
            <person name="Submissions S."/>
        </authorList>
    </citation>
    <scope>NUCLEOTIDE SEQUENCE [LARGE SCALE GENOMIC DNA]</scope>
    <source>
        <strain evidence="2">ATCC BAA-34</strain>
    </source>
</reference>
<gene>
    <name evidence="1" type="ORF">SAMN02745119_00454</name>
</gene>
<organism evidence="1 2">
    <name type="scientific">Trichlorobacter thiogenes</name>
    <dbReference type="NCBI Taxonomy" id="115783"/>
    <lineage>
        <taxon>Bacteria</taxon>
        <taxon>Pseudomonadati</taxon>
        <taxon>Thermodesulfobacteriota</taxon>
        <taxon>Desulfuromonadia</taxon>
        <taxon>Geobacterales</taxon>
        <taxon>Geobacteraceae</taxon>
        <taxon>Trichlorobacter</taxon>
    </lineage>
</organism>
<dbReference type="RefSeq" id="WP_078788741.1">
    <property type="nucleotide sequence ID" value="NZ_FUWR01000001.1"/>
</dbReference>
<accession>A0A1T4KBD0</accession>
<dbReference type="AlphaFoldDB" id="A0A1T4KBD0"/>
<dbReference type="GO" id="GO:0006189">
    <property type="term" value="P:'de novo' IMP biosynthetic process"/>
    <property type="evidence" value="ECO:0007669"/>
    <property type="project" value="TreeGrafter"/>
</dbReference>
<dbReference type="InterPro" id="IPR024051">
    <property type="entry name" value="AICAR_Tfase_dup_dom_sf"/>
</dbReference>
<name>A0A1T4KBD0_9BACT</name>